<feature type="region of interest" description="Disordered" evidence="1">
    <location>
        <begin position="1"/>
        <end position="22"/>
    </location>
</feature>
<organism evidence="2 3">
    <name type="scientific">Billgrantia bachuensis</name>
    <dbReference type="NCBI Taxonomy" id="2717286"/>
    <lineage>
        <taxon>Bacteria</taxon>
        <taxon>Pseudomonadati</taxon>
        <taxon>Pseudomonadota</taxon>
        <taxon>Gammaproteobacteria</taxon>
        <taxon>Oceanospirillales</taxon>
        <taxon>Halomonadaceae</taxon>
        <taxon>Billgrantia</taxon>
    </lineage>
</organism>
<comment type="caution">
    <text evidence="2">The sequence shown here is derived from an EMBL/GenBank/DDBJ whole genome shotgun (WGS) entry which is preliminary data.</text>
</comment>
<keyword evidence="3" id="KW-1185">Reference proteome</keyword>
<gene>
    <name evidence="2" type="ORF">HBJ55_07405</name>
</gene>
<evidence type="ECO:0000313" key="3">
    <source>
        <dbReference type="Proteomes" id="UP001318321"/>
    </source>
</evidence>
<dbReference type="Proteomes" id="UP001318321">
    <property type="component" value="Unassembled WGS sequence"/>
</dbReference>
<reference evidence="2 3" key="1">
    <citation type="submission" date="2020-03" db="EMBL/GenBank/DDBJ databases">
        <title>Identification of Halomonas strains.</title>
        <authorList>
            <person name="Xiao Z."/>
            <person name="Dong F."/>
            <person name="Wang Z."/>
            <person name="Zhao J.-Y."/>
        </authorList>
    </citation>
    <scope>NUCLEOTIDE SEQUENCE [LARGE SCALE GENOMIC DNA]</scope>
    <source>
        <strain evidence="2 3">DX6</strain>
    </source>
</reference>
<dbReference type="EMBL" id="JAAQTO010000017">
    <property type="protein sequence ID" value="NIC05247.1"/>
    <property type="molecule type" value="Genomic_DNA"/>
</dbReference>
<evidence type="ECO:0000256" key="1">
    <source>
        <dbReference type="SAM" id="MobiDB-lite"/>
    </source>
</evidence>
<evidence type="ECO:0000313" key="2">
    <source>
        <dbReference type="EMBL" id="NIC05247.1"/>
    </source>
</evidence>
<protein>
    <submittedName>
        <fullName evidence="2">Uncharacterized protein</fullName>
    </submittedName>
</protein>
<accession>A0ABX0PT21</accession>
<proteinExistence type="predicted"/>
<dbReference type="RefSeq" id="WP_167112603.1">
    <property type="nucleotide sequence ID" value="NZ_JAAQTO010000017.1"/>
</dbReference>
<sequence>MKELPRNPSFTPSPGLRADLNARRDTVGVTGRLNQIWDRYALLCAQPPKLTDEERQLLGNTLSGSYIEPLLIKHLDAELEDSDTGEPSALRDLAARVREMSLAERVAMIESLGF</sequence>
<name>A0ABX0PT21_9GAMM</name>